<keyword evidence="2" id="KW-1185">Reference proteome</keyword>
<organism evidence="1 2">
    <name type="scientific">Polyplosphaeria fusca</name>
    <dbReference type="NCBI Taxonomy" id="682080"/>
    <lineage>
        <taxon>Eukaryota</taxon>
        <taxon>Fungi</taxon>
        <taxon>Dikarya</taxon>
        <taxon>Ascomycota</taxon>
        <taxon>Pezizomycotina</taxon>
        <taxon>Dothideomycetes</taxon>
        <taxon>Pleosporomycetidae</taxon>
        <taxon>Pleosporales</taxon>
        <taxon>Tetraplosphaeriaceae</taxon>
        <taxon>Polyplosphaeria</taxon>
    </lineage>
</organism>
<protein>
    <submittedName>
        <fullName evidence="1">Uncharacterized protein</fullName>
    </submittedName>
</protein>
<dbReference type="AlphaFoldDB" id="A0A9P4V6K6"/>
<accession>A0A9P4V6K6</accession>
<name>A0A9P4V6K6_9PLEO</name>
<gene>
    <name evidence="1" type="ORF">EJ04DRAFT_509478</name>
</gene>
<sequence length="89" mass="9977">MQTCGVLLFAGGMSMHFWCVLENLPLRAAYMRNGLYLLAHVLHTRAPLRFSTHGIQQHMAMVNWLVAACETDQTVAFSSGNQLTQHVEC</sequence>
<reference evidence="1" key="1">
    <citation type="journal article" date="2020" name="Stud. Mycol.">
        <title>101 Dothideomycetes genomes: a test case for predicting lifestyles and emergence of pathogens.</title>
        <authorList>
            <person name="Haridas S."/>
            <person name="Albert R."/>
            <person name="Binder M."/>
            <person name="Bloem J."/>
            <person name="Labutti K."/>
            <person name="Salamov A."/>
            <person name="Andreopoulos B."/>
            <person name="Baker S."/>
            <person name="Barry K."/>
            <person name="Bills G."/>
            <person name="Bluhm B."/>
            <person name="Cannon C."/>
            <person name="Castanera R."/>
            <person name="Culley D."/>
            <person name="Daum C."/>
            <person name="Ezra D."/>
            <person name="Gonzalez J."/>
            <person name="Henrissat B."/>
            <person name="Kuo A."/>
            <person name="Liang C."/>
            <person name="Lipzen A."/>
            <person name="Lutzoni F."/>
            <person name="Magnuson J."/>
            <person name="Mondo S."/>
            <person name="Nolan M."/>
            <person name="Ohm R."/>
            <person name="Pangilinan J."/>
            <person name="Park H.-J."/>
            <person name="Ramirez L."/>
            <person name="Alfaro M."/>
            <person name="Sun H."/>
            <person name="Tritt A."/>
            <person name="Yoshinaga Y."/>
            <person name="Zwiers L.-H."/>
            <person name="Turgeon B."/>
            <person name="Goodwin S."/>
            <person name="Spatafora J."/>
            <person name="Crous P."/>
            <person name="Grigoriev I."/>
        </authorList>
    </citation>
    <scope>NUCLEOTIDE SEQUENCE</scope>
    <source>
        <strain evidence="1">CBS 125425</strain>
    </source>
</reference>
<dbReference type="EMBL" id="ML996108">
    <property type="protein sequence ID" value="KAF2738601.1"/>
    <property type="molecule type" value="Genomic_DNA"/>
</dbReference>
<evidence type="ECO:0000313" key="2">
    <source>
        <dbReference type="Proteomes" id="UP000799444"/>
    </source>
</evidence>
<dbReference type="Proteomes" id="UP000799444">
    <property type="component" value="Unassembled WGS sequence"/>
</dbReference>
<proteinExistence type="predicted"/>
<comment type="caution">
    <text evidence="1">The sequence shown here is derived from an EMBL/GenBank/DDBJ whole genome shotgun (WGS) entry which is preliminary data.</text>
</comment>
<evidence type="ECO:0000313" key="1">
    <source>
        <dbReference type="EMBL" id="KAF2738601.1"/>
    </source>
</evidence>